<accession>A0A497VN22</accession>
<dbReference type="Proteomes" id="UP000269157">
    <property type="component" value="Unassembled WGS sequence"/>
</dbReference>
<keyword evidence="1" id="KW-1133">Transmembrane helix</keyword>
<dbReference type="EMBL" id="RCCE01000004">
    <property type="protein sequence ID" value="RLJ41595.1"/>
    <property type="molecule type" value="Genomic_DNA"/>
</dbReference>
<gene>
    <name evidence="2" type="ORF">BCF46_2557</name>
</gene>
<dbReference type="AlphaFoldDB" id="A0A497VN22"/>
<organism evidence="2 3">
    <name type="scientific">Litoreibacter meonggei</name>
    <dbReference type="NCBI Taxonomy" id="1049199"/>
    <lineage>
        <taxon>Bacteria</taxon>
        <taxon>Pseudomonadati</taxon>
        <taxon>Pseudomonadota</taxon>
        <taxon>Alphaproteobacteria</taxon>
        <taxon>Rhodobacterales</taxon>
        <taxon>Roseobacteraceae</taxon>
        <taxon>Litoreibacter</taxon>
    </lineage>
</organism>
<reference evidence="2 3" key="1">
    <citation type="submission" date="2018-10" db="EMBL/GenBank/DDBJ databases">
        <title>Genomic Encyclopedia of Archaeal and Bacterial Type Strains, Phase II (KMG-II): from individual species to whole genera.</title>
        <authorList>
            <person name="Goeker M."/>
        </authorList>
    </citation>
    <scope>NUCLEOTIDE SEQUENCE [LARGE SCALE GENOMIC DNA]</scope>
    <source>
        <strain evidence="2 3">DSM 29466</strain>
    </source>
</reference>
<name>A0A497VN22_9RHOB</name>
<feature type="transmembrane region" description="Helical" evidence="1">
    <location>
        <begin position="59"/>
        <end position="78"/>
    </location>
</feature>
<keyword evidence="1" id="KW-0472">Membrane</keyword>
<keyword evidence="1" id="KW-0812">Transmembrane</keyword>
<comment type="caution">
    <text evidence="2">The sequence shown here is derived from an EMBL/GenBank/DDBJ whole genome shotgun (WGS) entry which is preliminary data.</text>
</comment>
<protein>
    <submittedName>
        <fullName evidence="2">Uncharacterized protein</fullName>
    </submittedName>
</protein>
<evidence type="ECO:0000313" key="2">
    <source>
        <dbReference type="EMBL" id="RLJ41595.1"/>
    </source>
</evidence>
<proteinExistence type="predicted"/>
<evidence type="ECO:0000256" key="1">
    <source>
        <dbReference type="SAM" id="Phobius"/>
    </source>
</evidence>
<sequence length="86" mass="9727">MIISSAQVSWFIFPQVLNQNARANSLLRIAFHPTSFRGLHFAVSLSATKRLGTRLSQHVKFMIIMIIINLIHLGSHVMRPLTDSDL</sequence>
<evidence type="ECO:0000313" key="3">
    <source>
        <dbReference type="Proteomes" id="UP000269157"/>
    </source>
</evidence>
<keyword evidence="3" id="KW-1185">Reference proteome</keyword>